<evidence type="ECO:0000256" key="4">
    <source>
        <dbReference type="ARBA" id="ARBA00022553"/>
    </source>
</evidence>
<dbReference type="GO" id="GO:0098534">
    <property type="term" value="P:centriole assembly"/>
    <property type="evidence" value="ECO:0007669"/>
    <property type="project" value="UniProtKB-ARBA"/>
</dbReference>
<feature type="domain" description="RRM" evidence="11">
    <location>
        <begin position="16"/>
        <end position="86"/>
    </location>
</feature>
<evidence type="ECO:0000256" key="5">
    <source>
        <dbReference type="ARBA" id="ARBA00022737"/>
    </source>
</evidence>
<keyword evidence="6 10" id="KW-0694">RNA-binding</keyword>
<dbReference type="CDD" id="cd12343">
    <property type="entry name" value="RRM1_2_CoAA_like"/>
    <property type="match status" value="1"/>
</dbReference>
<evidence type="ECO:0000256" key="1">
    <source>
        <dbReference type="ARBA" id="ARBA00004123"/>
    </source>
</evidence>
<keyword evidence="7" id="KW-0539">Nucleus</keyword>
<evidence type="ECO:0000256" key="10">
    <source>
        <dbReference type="PROSITE-ProRule" id="PRU00176"/>
    </source>
</evidence>
<feature type="domain" description="RRM" evidence="11">
    <location>
        <begin position="92"/>
        <end position="152"/>
    </location>
</feature>
<dbReference type="GO" id="GO:0005634">
    <property type="term" value="C:nucleus"/>
    <property type="evidence" value="ECO:0007669"/>
    <property type="project" value="UniProtKB-SubCell"/>
</dbReference>
<keyword evidence="3" id="KW-0963">Cytoplasm</keyword>
<keyword evidence="4" id="KW-0597">Phosphoprotein</keyword>
<dbReference type="AlphaFoldDB" id="A0A9D3QB12"/>
<evidence type="ECO:0000256" key="7">
    <source>
        <dbReference type="ARBA" id="ARBA00023242"/>
    </source>
</evidence>
<dbReference type="PANTHER" id="PTHR48025:SF1">
    <property type="entry name" value="RRM DOMAIN-CONTAINING PROTEIN"/>
    <property type="match status" value="1"/>
</dbReference>
<dbReference type="InterPro" id="IPR000504">
    <property type="entry name" value="RRM_dom"/>
</dbReference>
<keyword evidence="13" id="KW-1185">Reference proteome</keyword>
<dbReference type="Gene3D" id="3.30.70.330">
    <property type="match status" value="2"/>
</dbReference>
<reference evidence="12" key="1">
    <citation type="submission" date="2021-01" db="EMBL/GenBank/DDBJ databases">
        <authorList>
            <person name="Zahm M."/>
            <person name="Roques C."/>
            <person name="Cabau C."/>
            <person name="Klopp C."/>
            <person name="Donnadieu C."/>
            <person name="Jouanno E."/>
            <person name="Lampietro C."/>
            <person name="Louis A."/>
            <person name="Herpin A."/>
            <person name="Echchiki A."/>
            <person name="Berthelot C."/>
            <person name="Parey E."/>
            <person name="Roest-Crollius H."/>
            <person name="Braasch I."/>
            <person name="Postlethwait J."/>
            <person name="Bobe J."/>
            <person name="Montfort J."/>
            <person name="Bouchez O."/>
            <person name="Begum T."/>
            <person name="Mejri S."/>
            <person name="Adams A."/>
            <person name="Chen W.-J."/>
            <person name="Guiguen Y."/>
        </authorList>
    </citation>
    <scope>NUCLEOTIDE SEQUENCE</scope>
    <source>
        <strain evidence="12">YG-15Mar2019-1</strain>
        <tissue evidence="12">Brain</tissue>
    </source>
</reference>
<dbReference type="Pfam" id="PF00076">
    <property type="entry name" value="RRM_1"/>
    <property type="match status" value="2"/>
</dbReference>
<dbReference type="InterPro" id="IPR035979">
    <property type="entry name" value="RBD_domain_sf"/>
</dbReference>
<evidence type="ECO:0000313" key="13">
    <source>
        <dbReference type="Proteomes" id="UP001046870"/>
    </source>
</evidence>
<accession>A0A9D3QB12</accession>
<proteinExistence type="predicted"/>
<dbReference type="EMBL" id="JAFDVH010000003">
    <property type="protein sequence ID" value="KAG7484903.1"/>
    <property type="molecule type" value="Genomic_DNA"/>
</dbReference>
<dbReference type="FunFam" id="3.30.70.330:FF:000085">
    <property type="entry name" value="RNA-binding protein 4 isoform X1"/>
    <property type="match status" value="1"/>
</dbReference>
<evidence type="ECO:0000256" key="6">
    <source>
        <dbReference type="ARBA" id="ARBA00022884"/>
    </source>
</evidence>
<comment type="subcellular location">
    <subcellularLocation>
        <location evidence="2">Cytoplasm</location>
    </subcellularLocation>
    <subcellularLocation>
        <location evidence="1">Nucleus</location>
    </subcellularLocation>
</comment>
<dbReference type="SMART" id="SM00360">
    <property type="entry name" value="RRM"/>
    <property type="match status" value="2"/>
</dbReference>
<evidence type="ECO:0000313" key="12">
    <source>
        <dbReference type="EMBL" id="KAG7484903.1"/>
    </source>
</evidence>
<evidence type="ECO:0000256" key="3">
    <source>
        <dbReference type="ARBA" id="ARBA00022490"/>
    </source>
</evidence>
<organism evidence="12 13">
    <name type="scientific">Megalops atlanticus</name>
    <name type="common">Tarpon</name>
    <name type="synonym">Clupea gigantea</name>
    <dbReference type="NCBI Taxonomy" id="7932"/>
    <lineage>
        <taxon>Eukaryota</taxon>
        <taxon>Metazoa</taxon>
        <taxon>Chordata</taxon>
        <taxon>Craniata</taxon>
        <taxon>Vertebrata</taxon>
        <taxon>Euteleostomi</taxon>
        <taxon>Actinopterygii</taxon>
        <taxon>Neopterygii</taxon>
        <taxon>Teleostei</taxon>
        <taxon>Elopiformes</taxon>
        <taxon>Megalopidae</taxon>
        <taxon>Megalops</taxon>
    </lineage>
</organism>
<dbReference type="GO" id="GO:0005737">
    <property type="term" value="C:cytoplasm"/>
    <property type="evidence" value="ECO:0007669"/>
    <property type="project" value="UniProtKB-SubCell"/>
</dbReference>
<dbReference type="SUPFAM" id="SSF54928">
    <property type="entry name" value="RNA-binding domain, RBD"/>
    <property type="match status" value="2"/>
</dbReference>
<dbReference type="PANTHER" id="PTHR48025">
    <property type="entry name" value="OS02G0815200 PROTEIN"/>
    <property type="match status" value="1"/>
</dbReference>
<gene>
    <name evidence="12" type="ORF">MATL_G00055320</name>
</gene>
<dbReference type="GO" id="GO:0003729">
    <property type="term" value="F:mRNA binding"/>
    <property type="evidence" value="ECO:0007669"/>
    <property type="project" value="TreeGrafter"/>
</dbReference>
<evidence type="ECO:0000259" key="11">
    <source>
        <dbReference type="PROSITE" id="PS50102"/>
    </source>
</evidence>
<dbReference type="InterPro" id="IPR012677">
    <property type="entry name" value="Nucleotide-bd_a/b_plait_sf"/>
</dbReference>
<evidence type="ECO:0000256" key="8">
    <source>
        <dbReference type="ARBA" id="ARBA00067851"/>
    </source>
</evidence>
<evidence type="ECO:0000256" key="9">
    <source>
        <dbReference type="ARBA" id="ARBA00075694"/>
    </source>
</evidence>
<comment type="caution">
    <text evidence="12">The sequence shown here is derived from an EMBL/GenBank/DDBJ whole genome shotgun (WGS) entry which is preliminary data.</text>
</comment>
<dbReference type="PROSITE" id="PS50102">
    <property type="entry name" value="RRM"/>
    <property type="match status" value="2"/>
</dbReference>
<name>A0A9D3QB12_MEGAT</name>
<dbReference type="GO" id="GO:0010467">
    <property type="term" value="P:gene expression"/>
    <property type="evidence" value="ECO:0007669"/>
    <property type="project" value="UniProtKB-ARBA"/>
</dbReference>
<dbReference type="FunFam" id="3.30.70.330:FF:000046">
    <property type="entry name" value="RNA-binding protein 14 isoform X1"/>
    <property type="match status" value="1"/>
</dbReference>
<sequence>MSGWKLLRRKKSSTMVKIFVGNLSEDTTAEQLRALFSQYGKISECDVLKKYGFVHMEDKAEAEEAIRRLHHHQLNGQTINVEMSRGKTKNSTKLHVGNISSSCTNQELRAKFEEYGPVVECDIVKDYAFVHMERVEDAMEAINGLDNTAFQGCHPRSSCCHGAAESSVHSQTPACCLCLQVMSKLNSLEKSVREIKALLLAQRRPQEDDTLEGLEVFLPHGRRLESLEELRDFEESLEDEERKRRLVQVLASMEGGENVGKICRAVMRSLMSNGLMSCFSARGQKGKLAFKERPLCDVILRAVRKSSNGDCKDSDVMYEIAGVLRNAPNHPGGANYHRLGGTRKRKAEVLIKDSD</sequence>
<protein>
    <recommendedName>
        <fullName evidence="8">RNA-binding protein 14</fullName>
    </recommendedName>
    <alternativeName>
        <fullName evidence="9">RNA-binding motif protein 14</fullName>
    </alternativeName>
</protein>
<dbReference type="OrthoDB" id="79941at2759"/>
<evidence type="ECO:0000256" key="2">
    <source>
        <dbReference type="ARBA" id="ARBA00004496"/>
    </source>
</evidence>
<dbReference type="InterPro" id="IPR050502">
    <property type="entry name" value="Euk_RNA-bind_prot"/>
</dbReference>
<keyword evidence="5" id="KW-0677">Repeat</keyword>
<dbReference type="Proteomes" id="UP001046870">
    <property type="component" value="Chromosome 3"/>
</dbReference>